<dbReference type="InterPro" id="IPR036881">
    <property type="entry name" value="Glyco_hydro_3_C_sf"/>
</dbReference>
<organism evidence="5 6">
    <name type="scientific">SAR92 clade bacterium H455</name>
    <dbReference type="NCBI Taxonomy" id="2974818"/>
    <lineage>
        <taxon>Bacteria</taxon>
        <taxon>Pseudomonadati</taxon>
        <taxon>Pseudomonadota</taxon>
        <taxon>Gammaproteobacteria</taxon>
        <taxon>Cellvibrionales</taxon>
        <taxon>Porticoccaceae</taxon>
        <taxon>SAR92 clade</taxon>
    </lineage>
</organism>
<feature type="domain" description="Glycoside hydrolase family 3 C-terminal" evidence="3">
    <location>
        <begin position="419"/>
        <end position="610"/>
    </location>
</feature>
<dbReference type="InterPro" id="IPR041443">
    <property type="entry name" value="Exop_C"/>
</dbReference>
<dbReference type="Pfam" id="PF18559">
    <property type="entry name" value="Exop_C"/>
    <property type="match status" value="1"/>
</dbReference>
<proteinExistence type="predicted"/>
<dbReference type="InterPro" id="IPR036962">
    <property type="entry name" value="Glyco_hydro_3_N_sf"/>
</dbReference>
<dbReference type="Gene3D" id="3.20.20.300">
    <property type="entry name" value="Glycoside hydrolase, family 3, N-terminal domain"/>
    <property type="match status" value="1"/>
</dbReference>
<evidence type="ECO:0000259" key="3">
    <source>
        <dbReference type="Pfam" id="PF01915"/>
    </source>
</evidence>
<evidence type="ECO:0000313" key="5">
    <source>
        <dbReference type="EMBL" id="UVW34233.1"/>
    </source>
</evidence>
<accession>A0ABY5TK60</accession>
<dbReference type="Pfam" id="PF00933">
    <property type="entry name" value="Glyco_hydro_3"/>
    <property type="match status" value="1"/>
</dbReference>
<sequence length="834" mass="89466">MVKDKNYALAKGLVTIVAGLAFSMMPVKLVAQDLNAADKAAAVEKRVETLLASMTVEQKVGQMIQPEIKFVSPSDVKKYHIGSILNGGGSFPGERKNSSIQDWVDLADAYYNASVDTSNGGTGIPVIWGTDAVHGHNNVIGATLFPHNIGLGAANDPQLLRQIGEVTAREVAATGIDWIFAPTVAVVKDNRWGRSYEGYSSDAAIVKAYAGEIVKGIQGEPGELGSDPAKVVATAKHWIGDGGTYRGVDQGNTILDIDQLLELHGQGYLSALDADVQSVMVSFNSWNGRKLHGHRELITDVLKGQLGFDGLVVSDWDGIGQVEGCTTENCAQAINAGIDLIMVPQGWKNLIGNMLEQVESGIIPMARIDDAVTRILRIKIRAGLLEKGAPSTRELAGQSEIIGSAEHRAVARDAVRKSLVLLKNKNQLLPLKGEQHILVTGDGADNIGKQNGGWTITWQGTENKNSDFPGATSIYAGLKQAVENNGGSVELSSDDSWVKKPDVAVVVFGEEPYAEGVGDIESLMYRDGHQADLELLKSLKAKNIPVVAVFLTGRPLWMNAELNSSDAFVVAWLPGSEGVGVADVMVADSAGKVRYDFTGRLSFDWPNSELNRTDGALPVSDLLLTRGQGLSYGDAEIIADKLNEKPLIDASKAARVVFSGSARPPFKTYVGDSSNWQKLVQGNKSSTAFGDLTVTTVDGAVQEDSRLVEWKSGRESQFYFQSEAGVDLSKLRDEDAALVMIIKVDKKPKGAVTLRMDCGWPCSGGLNITRILRAIPENQPVRIGVKLSCFEKVGVNLKKVNSPFVLVSSKEFALTIADVRVTKDISEKSLIGCG</sequence>
<evidence type="ECO:0000256" key="1">
    <source>
        <dbReference type="ARBA" id="ARBA00022801"/>
    </source>
</evidence>
<dbReference type="GO" id="GO:0016787">
    <property type="term" value="F:hydrolase activity"/>
    <property type="evidence" value="ECO:0007669"/>
    <property type="project" value="UniProtKB-KW"/>
</dbReference>
<dbReference type="Gene3D" id="2.60.120.430">
    <property type="entry name" value="Galactose-binding lectin"/>
    <property type="match status" value="1"/>
</dbReference>
<feature type="domain" description="ExoP galactose-binding-like" evidence="4">
    <location>
        <begin position="665"/>
        <end position="820"/>
    </location>
</feature>
<protein>
    <submittedName>
        <fullName evidence="5">Glycoside hydrolase</fullName>
    </submittedName>
</protein>
<dbReference type="InterPro" id="IPR001764">
    <property type="entry name" value="Glyco_hydro_3_N"/>
</dbReference>
<dbReference type="PRINTS" id="PR00133">
    <property type="entry name" value="GLHYDRLASE3"/>
</dbReference>
<name>A0ABY5TK60_9GAMM</name>
<evidence type="ECO:0000259" key="4">
    <source>
        <dbReference type="Pfam" id="PF18559"/>
    </source>
</evidence>
<gene>
    <name evidence="5" type="ORF">NYF23_09380</name>
</gene>
<keyword evidence="6" id="KW-1185">Reference proteome</keyword>
<feature type="domain" description="Glycoside hydrolase family 3 N-terminal" evidence="2">
    <location>
        <begin position="55"/>
        <end position="378"/>
    </location>
</feature>
<dbReference type="Pfam" id="PF01915">
    <property type="entry name" value="Glyco_hydro_3_C"/>
    <property type="match status" value="1"/>
</dbReference>
<dbReference type="InterPro" id="IPR017853">
    <property type="entry name" value="GH"/>
</dbReference>
<dbReference type="PANTHER" id="PTHR30620">
    <property type="entry name" value="PERIPLASMIC BETA-GLUCOSIDASE-RELATED"/>
    <property type="match status" value="1"/>
</dbReference>
<dbReference type="PANTHER" id="PTHR30620:SF77">
    <property type="entry name" value="LYSOSOMAL BETA GLUCOSIDASE-LIKE"/>
    <property type="match status" value="1"/>
</dbReference>
<dbReference type="SUPFAM" id="SSF52279">
    <property type="entry name" value="Beta-D-glucan exohydrolase, C-terminal domain"/>
    <property type="match status" value="1"/>
</dbReference>
<dbReference type="EMBL" id="CP103416">
    <property type="protein sequence ID" value="UVW34233.1"/>
    <property type="molecule type" value="Genomic_DNA"/>
</dbReference>
<dbReference type="Proteomes" id="UP001059934">
    <property type="component" value="Chromosome"/>
</dbReference>
<dbReference type="InterPro" id="IPR002772">
    <property type="entry name" value="Glyco_hydro_3_C"/>
</dbReference>
<reference evidence="5" key="1">
    <citation type="submission" date="2022-08" db="EMBL/GenBank/DDBJ databases">
        <title>Catabolic pathway analysis in culturable SAR92 clade bacteria reveals their overlooked roles in DMSP degradation in coastal seas.</title>
        <authorList>
            <person name="He X."/>
            <person name="Zhang X."/>
            <person name="Zhang Y."/>
        </authorList>
    </citation>
    <scope>NUCLEOTIDE SEQUENCE</scope>
    <source>
        <strain evidence="5">H455</strain>
    </source>
</reference>
<dbReference type="Gene3D" id="3.40.50.1700">
    <property type="entry name" value="Glycoside hydrolase family 3 C-terminal domain"/>
    <property type="match status" value="1"/>
</dbReference>
<evidence type="ECO:0000259" key="2">
    <source>
        <dbReference type="Pfam" id="PF00933"/>
    </source>
</evidence>
<evidence type="ECO:0000313" key="6">
    <source>
        <dbReference type="Proteomes" id="UP001059934"/>
    </source>
</evidence>
<dbReference type="SUPFAM" id="SSF51445">
    <property type="entry name" value="(Trans)glycosidases"/>
    <property type="match status" value="1"/>
</dbReference>
<keyword evidence="1 5" id="KW-0378">Hydrolase</keyword>
<dbReference type="InterPro" id="IPR051915">
    <property type="entry name" value="Cellulose_Degrad_GH3"/>
</dbReference>